<dbReference type="SUPFAM" id="SSF49899">
    <property type="entry name" value="Concanavalin A-like lectins/glucanases"/>
    <property type="match status" value="1"/>
</dbReference>
<dbReference type="PANTHER" id="PTHR24042">
    <property type="entry name" value="NEL HOMOLOG"/>
    <property type="match status" value="1"/>
</dbReference>
<feature type="compositionally biased region" description="Basic and acidic residues" evidence="7">
    <location>
        <begin position="160"/>
        <end position="179"/>
    </location>
</feature>
<keyword evidence="11" id="KW-0418">Kinase</keyword>
<evidence type="ECO:0000259" key="8">
    <source>
        <dbReference type="PROSITE" id="PS50025"/>
    </source>
</evidence>
<evidence type="ECO:0000256" key="4">
    <source>
        <dbReference type="ARBA" id="ARBA00023180"/>
    </source>
</evidence>
<dbReference type="PROSITE" id="PS50158">
    <property type="entry name" value="ZF_CCHC"/>
    <property type="match status" value="1"/>
</dbReference>
<feature type="domain" description="CCHC-type" evidence="9">
    <location>
        <begin position="199"/>
        <end position="214"/>
    </location>
</feature>
<dbReference type="AlphaFoldDB" id="A0AAW1C7H0"/>
<dbReference type="Pfam" id="PF00093">
    <property type="entry name" value="VWC"/>
    <property type="match status" value="1"/>
</dbReference>
<dbReference type="Pfam" id="PF00098">
    <property type="entry name" value="zf-CCHC"/>
    <property type="match status" value="1"/>
</dbReference>
<dbReference type="InterPro" id="IPR051586">
    <property type="entry name" value="PKC-binding_NELL"/>
</dbReference>
<dbReference type="FunFam" id="2.60.120.200:FF:000015">
    <property type="entry name" value="protein kinase C-binding protein NELL1"/>
    <property type="match status" value="1"/>
</dbReference>
<evidence type="ECO:0000256" key="2">
    <source>
        <dbReference type="ARBA" id="ARBA00022737"/>
    </source>
</evidence>
<gene>
    <name evidence="11" type="ORF">NXF25_001112</name>
</gene>
<dbReference type="PROSITE" id="PS50025">
    <property type="entry name" value="LAM_G_DOMAIN"/>
    <property type="match status" value="1"/>
</dbReference>
<dbReference type="InterPro" id="IPR001791">
    <property type="entry name" value="Laminin_G"/>
</dbReference>
<dbReference type="PANTHER" id="PTHR24042:SF2">
    <property type="entry name" value="PROTEIN KINASE C-BINDING PROTEIN NELL1"/>
    <property type="match status" value="1"/>
</dbReference>
<comment type="caution">
    <text evidence="6">Lacks conserved residue(s) required for the propagation of feature annotation.</text>
</comment>
<keyword evidence="2" id="KW-0677">Repeat</keyword>
<dbReference type="SUPFAM" id="SSF57603">
    <property type="entry name" value="FnI-like domain"/>
    <property type="match status" value="1"/>
</dbReference>
<keyword evidence="5" id="KW-0862">Zinc</keyword>
<keyword evidence="11" id="KW-0808">Transferase</keyword>
<reference evidence="11 12" key="1">
    <citation type="journal article" date="2024" name="Proc. Natl. Acad. Sci. U.S.A.">
        <title>The genetic regulatory architecture and epigenomic basis for age-related changes in rattlesnake venom.</title>
        <authorList>
            <person name="Hogan M.P."/>
            <person name="Holding M.L."/>
            <person name="Nystrom G.S."/>
            <person name="Colston T.J."/>
            <person name="Bartlett D.A."/>
            <person name="Mason A.J."/>
            <person name="Ellsworth S.A."/>
            <person name="Rautsaw R.M."/>
            <person name="Lawrence K.C."/>
            <person name="Strickland J.L."/>
            <person name="He B."/>
            <person name="Fraser P."/>
            <person name="Margres M.J."/>
            <person name="Gilbert D.M."/>
            <person name="Gibbs H.L."/>
            <person name="Parkinson C.L."/>
            <person name="Rokyta D.R."/>
        </authorList>
    </citation>
    <scope>NUCLEOTIDE SEQUENCE [LARGE SCALE GENOMIC DNA]</scope>
    <source>
        <strain evidence="11">DRR0105</strain>
    </source>
</reference>
<dbReference type="GO" id="GO:0045667">
    <property type="term" value="P:regulation of osteoblast differentiation"/>
    <property type="evidence" value="ECO:0007669"/>
    <property type="project" value="TreeGrafter"/>
</dbReference>
<dbReference type="GO" id="GO:0016301">
    <property type="term" value="F:kinase activity"/>
    <property type="evidence" value="ECO:0007669"/>
    <property type="project" value="UniProtKB-KW"/>
</dbReference>
<keyword evidence="4" id="KW-0325">Glycoprotein</keyword>
<feature type="compositionally biased region" description="Acidic residues" evidence="7">
    <location>
        <begin position="267"/>
        <end position="277"/>
    </location>
</feature>
<dbReference type="Gene3D" id="6.20.200.20">
    <property type="match status" value="1"/>
</dbReference>
<evidence type="ECO:0000256" key="6">
    <source>
        <dbReference type="PROSITE-ProRule" id="PRU00122"/>
    </source>
</evidence>
<dbReference type="EMBL" id="JAOTOJ010000001">
    <property type="protein sequence ID" value="KAK9409937.1"/>
    <property type="molecule type" value="Genomic_DNA"/>
</dbReference>
<feature type="compositionally biased region" description="Basic and acidic residues" evidence="7">
    <location>
        <begin position="347"/>
        <end position="358"/>
    </location>
</feature>
<evidence type="ECO:0000256" key="1">
    <source>
        <dbReference type="ARBA" id="ARBA00022729"/>
    </source>
</evidence>
<evidence type="ECO:0000256" key="3">
    <source>
        <dbReference type="ARBA" id="ARBA00022837"/>
    </source>
</evidence>
<proteinExistence type="predicted"/>
<keyword evidence="12" id="KW-1185">Reference proteome</keyword>
<dbReference type="Gene3D" id="4.10.60.10">
    <property type="entry name" value="Zinc finger, CCHC-type"/>
    <property type="match status" value="1"/>
</dbReference>
<protein>
    <submittedName>
        <fullName evidence="11">Protein kinase C-binding protein NELL1-like</fullName>
    </submittedName>
</protein>
<keyword evidence="5" id="KW-0479">Metal-binding</keyword>
<keyword evidence="3" id="KW-0106">Calcium</keyword>
<sequence length="733" mass="79264">MSLKAPGSLTYERGRGDVDGNRPTLASGGRRGGTLGDRPRLGYMVAPPPRAAALTRAAAEHDTGRDDPNGRLAAAPPPHAAAQTETDAKQGTGRGSPNERLAAAEPGFPAAQLLPTAPDVPEWPARQTPWTGDLLGAPAGLRDWYKVVVELEAGLKEVHRGVGDILRPRRSGDKPREGLQEQPRGTPKSSGPIGEPSFRCFRCNQPGHRAAECPAPSPRKPATIGKATPQRKGGESSRAITQQTPSAMRRGVSANPEPAAVACYQPGDDEDGPEDGSVDPMVRGDMVEGAACQAPGSLTYERGRGDVDGNRPTLASGGRRGGTLGDRPRLGYMVAPPPRAAALTRAAAEHDTGRDDPNGRLAAAPPPHAAAQTETDAKQGTGRGSPNERLAAAEPGFPAAQLLPTAPDVPEWPARQTPWTGDLLGAPAGEIHAASHTNEKLIQLFRNKSEFTFLTTIQQQASTSGVILSIRELEHSYFELESSGLRDEIRYHYRFNGKTRTEVFPYRLADGQWHKIALSLSASHLLLHVDCNRIYERVIDRPETNLTPGSNLWLGQRNRKHGFFKGIIQDAKVIFMPNGYITQCPNLNRTCPTCSDFLSLVQGIMDLQELLAKMTAKLNYAEMRLSQLENCHCEKTCQVNGVIYRDKDSWVEDDHCRNCTCKNGVVECRRMACPLLNCSSDGLPVHITGQCCKVCKSKCIYGDKVLAEGQKILIKNCRKCHEDGYKVAAITDA</sequence>
<dbReference type="GO" id="GO:0005615">
    <property type="term" value="C:extracellular space"/>
    <property type="evidence" value="ECO:0007669"/>
    <property type="project" value="TreeGrafter"/>
</dbReference>
<dbReference type="InterPro" id="IPR013320">
    <property type="entry name" value="ConA-like_dom_sf"/>
</dbReference>
<dbReference type="GO" id="GO:0008201">
    <property type="term" value="F:heparin binding"/>
    <property type="evidence" value="ECO:0007669"/>
    <property type="project" value="TreeGrafter"/>
</dbReference>
<dbReference type="GO" id="GO:0003676">
    <property type="term" value="F:nucleic acid binding"/>
    <property type="evidence" value="ECO:0007669"/>
    <property type="project" value="InterPro"/>
</dbReference>
<dbReference type="GO" id="GO:0045778">
    <property type="term" value="P:positive regulation of ossification"/>
    <property type="evidence" value="ECO:0007669"/>
    <property type="project" value="TreeGrafter"/>
</dbReference>
<comment type="caution">
    <text evidence="11">The sequence shown here is derived from an EMBL/GenBank/DDBJ whole genome shotgun (WGS) entry which is preliminary data.</text>
</comment>
<dbReference type="PROSITE" id="PS50184">
    <property type="entry name" value="VWFC_2"/>
    <property type="match status" value="1"/>
</dbReference>
<evidence type="ECO:0000259" key="9">
    <source>
        <dbReference type="PROSITE" id="PS50158"/>
    </source>
</evidence>
<feature type="domain" description="VWFC" evidence="10">
    <location>
        <begin position="635"/>
        <end position="696"/>
    </location>
</feature>
<dbReference type="InterPro" id="IPR048287">
    <property type="entry name" value="TSPN-like_N"/>
</dbReference>
<evidence type="ECO:0000259" key="10">
    <source>
        <dbReference type="PROSITE" id="PS50184"/>
    </source>
</evidence>
<evidence type="ECO:0000256" key="7">
    <source>
        <dbReference type="SAM" id="MobiDB-lite"/>
    </source>
</evidence>
<dbReference type="CDD" id="cd00110">
    <property type="entry name" value="LamG"/>
    <property type="match status" value="1"/>
</dbReference>
<dbReference type="Proteomes" id="UP001474421">
    <property type="component" value="Unassembled WGS sequence"/>
</dbReference>
<name>A0AAW1C7H0_CROAD</name>
<dbReference type="GO" id="GO:0005737">
    <property type="term" value="C:cytoplasm"/>
    <property type="evidence" value="ECO:0007669"/>
    <property type="project" value="TreeGrafter"/>
</dbReference>
<dbReference type="Pfam" id="PF02210">
    <property type="entry name" value="Laminin_G_2"/>
    <property type="match status" value="1"/>
</dbReference>
<dbReference type="SUPFAM" id="SSF57756">
    <property type="entry name" value="Retrovirus zinc finger-like domains"/>
    <property type="match status" value="1"/>
</dbReference>
<dbReference type="Gene3D" id="2.60.120.200">
    <property type="match status" value="1"/>
</dbReference>
<dbReference type="InterPro" id="IPR001007">
    <property type="entry name" value="VWF_dom"/>
</dbReference>
<evidence type="ECO:0000313" key="12">
    <source>
        <dbReference type="Proteomes" id="UP001474421"/>
    </source>
</evidence>
<dbReference type="SMART" id="SM00343">
    <property type="entry name" value="ZnF_C2HC"/>
    <property type="match status" value="1"/>
</dbReference>
<dbReference type="InterPro" id="IPR001878">
    <property type="entry name" value="Znf_CCHC"/>
</dbReference>
<dbReference type="PROSITE" id="PS01208">
    <property type="entry name" value="VWFC_1"/>
    <property type="match status" value="1"/>
</dbReference>
<feature type="region of interest" description="Disordered" evidence="7">
    <location>
        <begin position="160"/>
        <end position="391"/>
    </location>
</feature>
<evidence type="ECO:0000256" key="5">
    <source>
        <dbReference type="PROSITE-ProRule" id="PRU00047"/>
    </source>
</evidence>
<dbReference type="GO" id="GO:0005080">
    <property type="term" value="F:protein kinase C binding"/>
    <property type="evidence" value="ECO:0007669"/>
    <property type="project" value="TreeGrafter"/>
</dbReference>
<feature type="region of interest" description="Disordered" evidence="7">
    <location>
        <begin position="1"/>
        <end position="125"/>
    </location>
</feature>
<feature type="domain" description="Laminin G" evidence="8">
    <location>
        <begin position="420"/>
        <end position="591"/>
    </location>
</feature>
<organism evidence="11 12">
    <name type="scientific">Crotalus adamanteus</name>
    <name type="common">Eastern diamondback rattlesnake</name>
    <dbReference type="NCBI Taxonomy" id="8729"/>
    <lineage>
        <taxon>Eukaryota</taxon>
        <taxon>Metazoa</taxon>
        <taxon>Chordata</taxon>
        <taxon>Craniata</taxon>
        <taxon>Vertebrata</taxon>
        <taxon>Euteleostomi</taxon>
        <taxon>Lepidosauria</taxon>
        <taxon>Squamata</taxon>
        <taxon>Bifurcata</taxon>
        <taxon>Unidentata</taxon>
        <taxon>Episquamata</taxon>
        <taxon>Toxicofera</taxon>
        <taxon>Serpentes</taxon>
        <taxon>Colubroidea</taxon>
        <taxon>Viperidae</taxon>
        <taxon>Crotalinae</taxon>
        <taxon>Crotalus</taxon>
    </lineage>
</organism>
<dbReference type="InterPro" id="IPR036875">
    <property type="entry name" value="Znf_CCHC_sf"/>
</dbReference>
<feature type="compositionally biased region" description="Basic and acidic residues" evidence="7">
    <location>
        <begin position="58"/>
        <end position="69"/>
    </location>
</feature>
<dbReference type="SMART" id="SM00214">
    <property type="entry name" value="VWC"/>
    <property type="match status" value="1"/>
</dbReference>
<keyword evidence="5" id="KW-0863">Zinc-finger</keyword>
<keyword evidence="1" id="KW-0732">Signal</keyword>
<accession>A0AAW1C7H0</accession>
<dbReference type="SMART" id="SM00210">
    <property type="entry name" value="TSPN"/>
    <property type="match status" value="1"/>
</dbReference>
<dbReference type="GO" id="GO:0008270">
    <property type="term" value="F:zinc ion binding"/>
    <property type="evidence" value="ECO:0007669"/>
    <property type="project" value="UniProtKB-KW"/>
</dbReference>
<dbReference type="SMART" id="SM00282">
    <property type="entry name" value="LamG"/>
    <property type="match status" value="1"/>
</dbReference>
<evidence type="ECO:0000313" key="11">
    <source>
        <dbReference type="EMBL" id="KAK9409937.1"/>
    </source>
</evidence>